<dbReference type="OrthoDB" id="6614653at2759"/>
<dbReference type="AlphaFoldDB" id="A0A8X6FLV0"/>
<evidence type="ECO:0000259" key="1">
    <source>
        <dbReference type="Pfam" id="PF25150"/>
    </source>
</evidence>
<evidence type="ECO:0000313" key="3">
    <source>
        <dbReference type="Proteomes" id="UP000887116"/>
    </source>
</evidence>
<dbReference type="GO" id="GO:0030488">
    <property type="term" value="P:tRNA methylation"/>
    <property type="evidence" value="ECO:0007669"/>
    <property type="project" value="TreeGrafter"/>
</dbReference>
<dbReference type="Pfam" id="PF25150">
    <property type="entry name" value="TPR_Trm732"/>
    <property type="match status" value="1"/>
</dbReference>
<dbReference type="Proteomes" id="UP000887116">
    <property type="component" value="Unassembled WGS sequence"/>
</dbReference>
<dbReference type="PANTHER" id="PTHR14387:SF0">
    <property type="entry name" value="DUF2428 DOMAIN-CONTAINING PROTEIN"/>
    <property type="match status" value="1"/>
</dbReference>
<accession>A0A8X6FLV0</accession>
<sequence>EIKLIHKYLHHQSVHLRMEVLSILCNSSKKSESLSKEELKLLMEFIVENLNIDSTAFQQLFLSQLRILFVRIRDSLVQEYRFKCKDAHLIPEHLLKSKNIHVQLNQPQLEFVNELAEIAVLNTFPGACFQRRRISLHVLNIIFDVFVVSPLGQKRKEKPSKFVKQVIQVAQLQGLWNFFNDGSLINIFPCIIDYTDEIRALTYDLMEFSTWPGIYNDLPSEIVITYGFELCSHPDYKSSEAGALLISLVYKKLYINNNMAKMGISFAIHFLSNIIERMESIEKNTMKVITPSKETMGYLLAFNIA</sequence>
<dbReference type="InterPro" id="IPR051954">
    <property type="entry name" value="tRNA_methyltransferase_THADA"/>
</dbReference>
<gene>
    <name evidence="2" type="primary">SPCC1494.07</name>
    <name evidence="2" type="ORF">TNCT_653671</name>
</gene>
<feature type="non-terminal residue" evidence="2">
    <location>
        <position position="1"/>
    </location>
</feature>
<dbReference type="InterPro" id="IPR056843">
    <property type="entry name" value="THADA-like_TPR"/>
</dbReference>
<keyword evidence="3" id="KW-1185">Reference proteome</keyword>
<feature type="domain" description="tRNA (32-2'-O)-methyltransferase regulator THADA-like TPR repeats region" evidence="1">
    <location>
        <begin position="3"/>
        <end position="154"/>
    </location>
</feature>
<reference evidence="2" key="1">
    <citation type="submission" date="2020-07" db="EMBL/GenBank/DDBJ databases">
        <title>Multicomponent nature underlies the extraordinary mechanical properties of spider dragline silk.</title>
        <authorList>
            <person name="Kono N."/>
            <person name="Nakamura H."/>
            <person name="Mori M."/>
            <person name="Yoshida Y."/>
            <person name="Ohtoshi R."/>
            <person name="Malay A.D."/>
            <person name="Moran D.A.P."/>
            <person name="Tomita M."/>
            <person name="Numata K."/>
            <person name="Arakawa K."/>
        </authorList>
    </citation>
    <scope>NUCLEOTIDE SEQUENCE</scope>
</reference>
<evidence type="ECO:0000313" key="2">
    <source>
        <dbReference type="EMBL" id="GFQ83217.1"/>
    </source>
</evidence>
<dbReference type="EMBL" id="BMAO01012684">
    <property type="protein sequence ID" value="GFQ83217.1"/>
    <property type="molecule type" value="Genomic_DNA"/>
</dbReference>
<protein>
    <submittedName>
        <fullName evidence="2">Uncharacterized protein C1494.07</fullName>
    </submittedName>
</protein>
<name>A0A8X6FLV0_TRICU</name>
<dbReference type="GO" id="GO:0005829">
    <property type="term" value="C:cytosol"/>
    <property type="evidence" value="ECO:0007669"/>
    <property type="project" value="TreeGrafter"/>
</dbReference>
<organism evidence="2 3">
    <name type="scientific">Trichonephila clavata</name>
    <name type="common">Joro spider</name>
    <name type="synonym">Nephila clavata</name>
    <dbReference type="NCBI Taxonomy" id="2740835"/>
    <lineage>
        <taxon>Eukaryota</taxon>
        <taxon>Metazoa</taxon>
        <taxon>Ecdysozoa</taxon>
        <taxon>Arthropoda</taxon>
        <taxon>Chelicerata</taxon>
        <taxon>Arachnida</taxon>
        <taxon>Araneae</taxon>
        <taxon>Araneomorphae</taxon>
        <taxon>Entelegynae</taxon>
        <taxon>Araneoidea</taxon>
        <taxon>Nephilidae</taxon>
        <taxon>Trichonephila</taxon>
    </lineage>
</organism>
<comment type="caution">
    <text evidence="2">The sequence shown here is derived from an EMBL/GenBank/DDBJ whole genome shotgun (WGS) entry which is preliminary data.</text>
</comment>
<dbReference type="PANTHER" id="PTHR14387">
    <property type="entry name" value="THADA/DEATH RECEPTOR INTERACTING PROTEIN"/>
    <property type="match status" value="1"/>
</dbReference>
<proteinExistence type="predicted"/>